<name>A0A2T1NB62_9FLAO</name>
<dbReference type="PROSITE" id="PS50198">
    <property type="entry name" value="PPIC_PPIASE_2"/>
    <property type="match status" value="2"/>
</dbReference>
<evidence type="ECO:0000256" key="1">
    <source>
        <dbReference type="PROSITE-ProRule" id="PRU00278"/>
    </source>
</evidence>
<dbReference type="SUPFAM" id="SSF109998">
    <property type="entry name" value="Triger factor/SurA peptide-binding domain-like"/>
    <property type="match status" value="1"/>
</dbReference>
<comment type="caution">
    <text evidence="3">The sequence shown here is derived from an EMBL/GenBank/DDBJ whole genome shotgun (WGS) entry which is preliminary data.</text>
</comment>
<keyword evidence="1" id="KW-0697">Rotamase</keyword>
<organism evidence="3 4">
    <name type="scientific">Mesoflavibacter zeaxanthinifaciens subsp. sabulilitoris</name>
    <dbReference type="NCBI Taxonomy" id="1520893"/>
    <lineage>
        <taxon>Bacteria</taxon>
        <taxon>Pseudomonadati</taxon>
        <taxon>Bacteroidota</taxon>
        <taxon>Flavobacteriia</taxon>
        <taxon>Flavobacteriales</taxon>
        <taxon>Flavobacteriaceae</taxon>
        <taxon>Mesoflavibacter</taxon>
    </lineage>
</organism>
<dbReference type="InterPro" id="IPR000297">
    <property type="entry name" value="PPIase_PpiC"/>
</dbReference>
<dbReference type="Gene3D" id="1.10.4030.10">
    <property type="entry name" value="Porin chaperone SurA, peptide-binding domain"/>
    <property type="match status" value="1"/>
</dbReference>
<dbReference type="Proteomes" id="UP000238430">
    <property type="component" value="Unassembled WGS sequence"/>
</dbReference>
<dbReference type="Gene3D" id="3.10.50.40">
    <property type="match status" value="3"/>
</dbReference>
<dbReference type="PANTHER" id="PTHR47245">
    <property type="entry name" value="PEPTIDYLPROLYL ISOMERASE"/>
    <property type="match status" value="1"/>
</dbReference>
<dbReference type="InterPro" id="IPR050245">
    <property type="entry name" value="PrsA_foldase"/>
</dbReference>
<dbReference type="RefSeq" id="WP_106679591.1">
    <property type="nucleotide sequence ID" value="NZ_JACHWV010000003.1"/>
</dbReference>
<evidence type="ECO:0000313" key="3">
    <source>
        <dbReference type="EMBL" id="PSG89372.1"/>
    </source>
</evidence>
<dbReference type="InterPro" id="IPR027304">
    <property type="entry name" value="Trigger_fact/SurA_dom_sf"/>
</dbReference>
<dbReference type="Pfam" id="PF13145">
    <property type="entry name" value="Rotamase_2"/>
    <property type="match status" value="1"/>
</dbReference>
<keyword evidence="4" id="KW-1185">Reference proteome</keyword>
<dbReference type="Pfam" id="PF00639">
    <property type="entry name" value="Rotamase"/>
    <property type="match status" value="2"/>
</dbReference>
<dbReference type="PANTHER" id="PTHR47245:SF2">
    <property type="entry name" value="PEPTIDYL-PROLYL CIS-TRANS ISOMERASE HP_0175-RELATED"/>
    <property type="match status" value="1"/>
</dbReference>
<accession>A0A2T1NB62</accession>
<keyword evidence="1 3" id="KW-0413">Isomerase</keyword>
<protein>
    <submittedName>
        <fullName evidence="3">Peptidylprolyl isomerase</fullName>
    </submittedName>
</protein>
<reference evidence="3 4" key="1">
    <citation type="submission" date="2018-03" db="EMBL/GenBank/DDBJ databases">
        <title>Mesoflavibacter sp. HG37 and Mesoflavibacter sp. HG96 sp.nov., two marine bacteria isolated from seawater of Western Pacific Ocean.</title>
        <authorList>
            <person name="Cheng H."/>
            <person name="Wu Y.-H."/>
            <person name="Guo L.-L."/>
            <person name="Xu X.-W."/>
        </authorList>
    </citation>
    <scope>NUCLEOTIDE SEQUENCE [LARGE SCALE GENOMIC DNA]</scope>
    <source>
        <strain evidence="3 4">KCTC 42117</strain>
    </source>
</reference>
<dbReference type="InterPro" id="IPR046357">
    <property type="entry name" value="PPIase_dom_sf"/>
</dbReference>
<dbReference type="AlphaFoldDB" id="A0A2T1NB62"/>
<dbReference type="OrthoDB" id="14196at2"/>
<gene>
    <name evidence="3" type="ORF">C7H61_10495</name>
</gene>
<feature type="domain" description="PpiC" evidence="2">
    <location>
        <begin position="122"/>
        <end position="221"/>
    </location>
</feature>
<feature type="domain" description="PpiC" evidence="2">
    <location>
        <begin position="226"/>
        <end position="327"/>
    </location>
</feature>
<dbReference type="GO" id="GO:0003755">
    <property type="term" value="F:peptidyl-prolyl cis-trans isomerase activity"/>
    <property type="evidence" value="ECO:0007669"/>
    <property type="project" value="UniProtKB-KW"/>
</dbReference>
<evidence type="ECO:0000259" key="2">
    <source>
        <dbReference type="PROSITE" id="PS50198"/>
    </source>
</evidence>
<proteinExistence type="predicted"/>
<sequence length="648" mass="75893">MKSRHLIALIVIVFLAFCKVSAQEKQVLFTVNETPVYASEFVRVYKKNLELVKDESQKDIDNYLDLFIKYKLKVTEAKALGLDKKQAYLREFESYKRQLSSNFLSNNEVTEKLIKEAYDRLTQEVDARHILVKIDKNAPEEQLKLAKEEINKLRDRVLEEGFEAVKKDIHNGRTLFAEELGYFTAFRMVYEFETAAYNTNVGEWSQPFQTQFGYHIVYVNDKRENRGEVTVAHIMLTNKDSQDSESQEERINDIYKRIKQGEDFEALAKQFSEDKSSSKKGGRLNTFSAGQLSSEIFEEKAFGLERKGEITEPFKTEFGYHIVKLIDKKGLATFKEMENELKAKVKKDSRSVVINNSRINNLKEKYNVKDNPEALRYFTSILNENYYQRSWNTPGNFEGKKVLFTIKDKEVTYKEFAEFLYNTQRRRQARQPFDKLVASNYKMFLESKLIQYQEDNLEFENEEYAHILNEYRDGLLLFDLMESKVWNAAREDSIGLANYYKQHQDKYFFDARADVIIASSVNKKDIKKVAKMLENNTSIDVIKQKINSEKNISVSFIKDTVTTSHQALPKDFNMQKGTSKVFKHNDAYSVVKVNTVLPKTQKTFEEAKGNVISDFQEYKEKKWLEELSNKYKVKLNKDVLKQVKQDLN</sequence>
<dbReference type="EMBL" id="PXOT01000024">
    <property type="protein sequence ID" value="PSG89372.1"/>
    <property type="molecule type" value="Genomic_DNA"/>
</dbReference>
<dbReference type="SUPFAM" id="SSF54534">
    <property type="entry name" value="FKBP-like"/>
    <property type="match status" value="2"/>
</dbReference>
<evidence type="ECO:0000313" key="4">
    <source>
        <dbReference type="Proteomes" id="UP000238430"/>
    </source>
</evidence>